<dbReference type="InterPro" id="IPR008969">
    <property type="entry name" value="CarboxyPept-like_regulatory"/>
</dbReference>
<evidence type="ECO:0000313" key="2">
    <source>
        <dbReference type="Proteomes" id="UP000664795"/>
    </source>
</evidence>
<dbReference type="SUPFAM" id="SSF49464">
    <property type="entry name" value="Carboxypeptidase regulatory domain-like"/>
    <property type="match status" value="1"/>
</dbReference>
<proteinExistence type="predicted"/>
<name>A0A939G1R4_9BACT</name>
<sequence>MKQLFTWVLCIGYFSAFGQSRVVTGKVIDEELQALPGVMIFSLDSTQLGVSGLDGSFQISLPLTRTRVLFNMVGLDQNNVDIPVGCDKAEVVLLLASTYDFMTLKAINKARYKRFKTLTATHRAAYAQGAFKRRESCVEYVFVSD</sequence>
<dbReference type="EMBL" id="JAFMYU010000001">
    <property type="protein sequence ID" value="MBO0929638.1"/>
    <property type="molecule type" value="Genomic_DNA"/>
</dbReference>
<dbReference type="RefSeq" id="WP_207333598.1">
    <property type="nucleotide sequence ID" value="NZ_JAFMYU010000001.1"/>
</dbReference>
<comment type="caution">
    <text evidence="1">The sequence shown here is derived from an EMBL/GenBank/DDBJ whole genome shotgun (WGS) entry which is preliminary data.</text>
</comment>
<dbReference type="AlphaFoldDB" id="A0A939G1R4"/>
<reference evidence="1 2" key="1">
    <citation type="submission" date="2021-03" db="EMBL/GenBank/DDBJ databases">
        <title>Fibrella sp. HMF5036 genome sequencing and assembly.</title>
        <authorList>
            <person name="Kang H."/>
            <person name="Kim H."/>
            <person name="Bae S."/>
            <person name="Joh K."/>
        </authorList>
    </citation>
    <scope>NUCLEOTIDE SEQUENCE [LARGE SCALE GENOMIC DNA]</scope>
    <source>
        <strain evidence="1 2">HMF5036</strain>
    </source>
</reference>
<dbReference type="Proteomes" id="UP000664795">
    <property type="component" value="Unassembled WGS sequence"/>
</dbReference>
<evidence type="ECO:0000313" key="1">
    <source>
        <dbReference type="EMBL" id="MBO0929638.1"/>
    </source>
</evidence>
<evidence type="ECO:0008006" key="3">
    <source>
        <dbReference type="Google" id="ProtNLM"/>
    </source>
</evidence>
<gene>
    <name evidence="1" type="ORF">J2I48_01465</name>
</gene>
<accession>A0A939G1R4</accession>
<organism evidence="1 2">
    <name type="scientific">Fibrella aquatilis</name>
    <dbReference type="NCBI Taxonomy" id="2817059"/>
    <lineage>
        <taxon>Bacteria</taxon>
        <taxon>Pseudomonadati</taxon>
        <taxon>Bacteroidota</taxon>
        <taxon>Cytophagia</taxon>
        <taxon>Cytophagales</taxon>
        <taxon>Spirosomataceae</taxon>
        <taxon>Fibrella</taxon>
    </lineage>
</organism>
<keyword evidence="2" id="KW-1185">Reference proteome</keyword>
<protein>
    <recommendedName>
        <fullName evidence="3">CarboxypepD_reg-like domain-containing protein</fullName>
    </recommendedName>
</protein>